<feature type="binding site" evidence="4">
    <location>
        <position position="200"/>
    </location>
    <ligand>
        <name>3'-phosphoadenylyl sulfate</name>
        <dbReference type="ChEBI" id="CHEBI:58339"/>
    </ligand>
</feature>
<keyword evidence="7" id="KW-0472">Membrane</keyword>
<feature type="active site" description="For sulfotransferase activity" evidence="3">
    <location>
        <position position="117"/>
    </location>
</feature>
<evidence type="ECO:0000259" key="8">
    <source>
        <dbReference type="Pfam" id="PF00685"/>
    </source>
</evidence>
<evidence type="ECO:0000313" key="10">
    <source>
        <dbReference type="Proteomes" id="UP001283361"/>
    </source>
</evidence>
<feature type="region of interest" description="Disordered" evidence="6">
    <location>
        <begin position="82"/>
        <end position="101"/>
    </location>
</feature>
<gene>
    <name evidence="9" type="ORF">RRG08_003727</name>
</gene>
<dbReference type="InterPro" id="IPR027417">
    <property type="entry name" value="P-loop_NTPase"/>
</dbReference>
<evidence type="ECO:0000313" key="9">
    <source>
        <dbReference type="EMBL" id="KAK3794578.1"/>
    </source>
</evidence>
<reference evidence="9" key="1">
    <citation type="journal article" date="2023" name="G3 (Bethesda)">
        <title>A reference genome for the long-term kleptoplast-retaining sea slug Elysia crispata morphotype clarki.</title>
        <authorList>
            <person name="Eastman K.E."/>
            <person name="Pendleton A.L."/>
            <person name="Shaikh M.A."/>
            <person name="Suttiyut T."/>
            <person name="Ogas R."/>
            <person name="Tomko P."/>
            <person name="Gavelis G."/>
            <person name="Widhalm J.R."/>
            <person name="Wisecaver J.H."/>
        </authorList>
    </citation>
    <scope>NUCLEOTIDE SEQUENCE</scope>
    <source>
        <strain evidence="9">ECLA1</strain>
    </source>
</reference>
<keyword evidence="7" id="KW-1133">Transmembrane helix</keyword>
<evidence type="ECO:0000256" key="1">
    <source>
        <dbReference type="ARBA" id="ARBA00022679"/>
    </source>
</evidence>
<accession>A0AAE1E6F2</accession>
<feature type="transmembrane region" description="Helical" evidence="7">
    <location>
        <begin position="35"/>
        <end position="54"/>
    </location>
</feature>
<evidence type="ECO:0000256" key="3">
    <source>
        <dbReference type="PIRSR" id="PIRSR637359-1"/>
    </source>
</evidence>
<keyword evidence="7" id="KW-0812">Transmembrane</keyword>
<comment type="caution">
    <text evidence="9">The sequence shown here is derived from an EMBL/GenBank/DDBJ whole genome shotgun (WGS) entry which is preliminary data.</text>
</comment>
<proteinExistence type="predicted"/>
<evidence type="ECO:0000256" key="2">
    <source>
        <dbReference type="ARBA" id="ARBA00023180"/>
    </source>
</evidence>
<feature type="disulfide bond" evidence="5">
    <location>
        <begin position="311"/>
        <end position="324"/>
    </location>
</feature>
<keyword evidence="2" id="KW-0325">Glycoprotein</keyword>
<dbReference type="PANTHER" id="PTHR10605:SF65">
    <property type="entry name" value="GH20068P"/>
    <property type="match status" value="1"/>
</dbReference>
<dbReference type="PANTHER" id="PTHR10605">
    <property type="entry name" value="HEPARAN SULFATE SULFOTRANSFERASE"/>
    <property type="match status" value="1"/>
</dbReference>
<name>A0AAE1E6F2_9GAST</name>
<protein>
    <recommendedName>
        <fullName evidence="8">Sulfotransferase domain-containing protein</fullName>
    </recommendedName>
</protein>
<dbReference type="Gene3D" id="3.40.50.300">
    <property type="entry name" value="P-loop containing nucleotide triphosphate hydrolases"/>
    <property type="match status" value="1"/>
</dbReference>
<dbReference type="EMBL" id="JAWDGP010001105">
    <property type="protein sequence ID" value="KAK3794578.1"/>
    <property type="molecule type" value="Genomic_DNA"/>
</dbReference>
<dbReference type="AlphaFoldDB" id="A0AAE1E6F2"/>
<dbReference type="GO" id="GO:0008467">
    <property type="term" value="F:[heparan sulfate]-glucosamine 3-sulfotransferase activity"/>
    <property type="evidence" value="ECO:0007669"/>
    <property type="project" value="TreeGrafter"/>
</dbReference>
<feature type="binding site" evidence="4">
    <location>
        <begin position="329"/>
        <end position="333"/>
    </location>
    <ligand>
        <name>3'-phosphoadenylyl sulfate</name>
        <dbReference type="ChEBI" id="CHEBI:58339"/>
    </ligand>
</feature>
<evidence type="ECO:0000256" key="6">
    <source>
        <dbReference type="SAM" id="MobiDB-lite"/>
    </source>
</evidence>
<evidence type="ECO:0000256" key="4">
    <source>
        <dbReference type="PIRSR" id="PIRSR637359-2"/>
    </source>
</evidence>
<feature type="domain" description="Sulfotransferase" evidence="8">
    <location>
        <begin position="109"/>
        <end position="354"/>
    </location>
</feature>
<sequence length="366" mass="41913">MESLQPTSSLRGESLSRRLHYLLAPCHFNIKTTRFSSAILVIVVCTLCLILFNLKSAIISSSSIQPAGISMSEIDALRQERSRTKDSKLHLNSSGETLTAPHKSKTLPGVIIIGARKAGTRALLDYLNVHPQVMAARQEIHFFSNERNYGKGLRWYMNQMPFSTPDQLTMEKTPNYLVSSVTPARVHRMNSSVLLLLTLRHPVTRAISDYTQILANRDSKGLTSKDFAELAINSRTGEVTENYRPVWVSTYHLHVARWLQLFPLRQIHFVDGDRLITEPLTELRGVENFLGVQPFFTSDIIYFNTTRGFHCMRVPVNGTYRDSCLGKSKGRKHPPVEEWVKTKLNEYFHKHNERLFKLIGRRFDWT</sequence>
<keyword evidence="10" id="KW-1185">Reference proteome</keyword>
<feature type="binding site" evidence="4">
    <location>
        <position position="208"/>
    </location>
    <ligand>
        <name>3'-phosphoadenylyl sulfate</name>
        <dbReference type="ChEBI" id="CHEBI:58339"/>
    </ligand>
</feature>
<keyword evidence="5" id="KW-1015">Disulfide bond</keyword>
<dbReference type="Proteomes" id="UP001283361">
    <property type="component" value="Unassembled WGS sequence"/>
</dbReference>
<dbReference type="Pfam" id="PF00685">
    <property type="entry name" value="Sulfotransfer_1"/>
    <property type="match status" value="1"/>
</dbReference>
<evidence type="ECO:0000256" key="7">
    <source>
        <dbReference type="SAM" id="Phobius"/>
    </source>
</evidence>
<feature type="binding site" evidence="4">
    <location>
        <begin position="117"/>
        <end position="121"/>
    </location>
    <ligand>
        <name>3'-phosphoadenylyl sulfate</name>
        <dbReference type="ChEBI" id="CHEBI:58339"/>
    </ligand>
</feature>
<dbReference type="InterPro" id="IPR037359">
    <property type="entry name" value="NST/OST"/>
</dbReference>
<organism evidence="9 10">
    <name type="scientific">Elysia crispata</name>
    <name type="common">lettuce slug</name>
    <dbReference type="NCBI Taxonomy" id="231223"/>
    <lineage>
        <taxon>Eukaryota</taxon>
        <taxon>Metazoa</taxon>
        <taxon>Spiralia</taxon>
        <taxon>Lophotrochozoa</taxon>
        <taxon>Mollusca</taxon>
        <taxon>Gastropoda</taxon>
        <taxon>Heterobranchia</taxon>
        <taxon>Euthyneura</taxon>
        <taxon>Panpulmonata</taxon>
        <taxon>Sacoglossa</taxon>
        <taxon>Placobranchoidea</taxon>
        <taxon>Plakobranchidae</taxon>
        <taxon>Elysia</taxon>
    </lineage>
</organism>
<dbReference type="InterPro" id="IPR000863">
    <property type="entry name" value="Sulfotransferase_dom"/>
</dbReference>
<keyword evidence="1" id="KW-0808">Transferase</keyword>
<evidence type="ECO:0000256" key="5">
    <source>
        <dbReference type="PIRSR" id="PIRSR637359-3"/>
    </source>
</evidence>
<dbReference type="SUPFAM" id="SSF52540">
    <property type="entry name" value="P-loop containing nucleoside triphosphate hydrolases"/>
    <property type="match status" value="1"/>
</dbReference>